<dbReference type="PANTHER" id="PTHR34477:SF1">
    <property type="entry name" value="UPF0213 PROTEIN YHBQ"/>
    <property type="match status" value="1"/>
</dbReference>
<gene>
    <name evidence="3" type="ORF">MARGE09_P2125</name>
</gene>
<keyword evidence="3" id="KW-0540">Nuclease</keyword>
<dbReference type="InterPro" id="IPR000305">
    <property type="entry name" value="GIY-YIG_endonuc"/>
</dbReference>
<dbReference type="RefSeq" id="WP_236981925.1">
    <property type="nucleotide sequence ID" value="NZ_AP023086.1"/>
</dbReference>
<accession>A0AAN2BKD9</accession>
<evidence type="ECO:0000259" key="2">
    <source>
        <dbReference type="PROSITE" id="PS50164"/>
    </source>
</evidence>
<protein>
    <submittedName>
        <fullName evidence="3">Endonuclease</fullName>
    </submittedName>
</protein>
<dbReference type="SUPFAM" id="SSF82771">
    <property type="entry name" value="GIY-YIG endonuclease"/>
    <property type="match status" value="1"/>
</dbReference>
<reference evidence="3 4" key="1">
    <citation type="journal article" date="2022" name="IScience">
        <title>An ultrasensitive nanofiber-based assay for enzymatic hydrolysis and deep-sea microbial degradation of cellulose.</title>
        <authorList>
            <person name="Tsudome M."/>
            <person name="Tachioka M."/>
            <person name="Miyazaki M."/>
            <person name="Uchimura K."/>
            <person name="Tsuda M."/>
            <person name="Takaki Y."/>
            <person name="Deguchi S."/>
        </authorList>
    </citation>
    <scope>NUCLEOTIDE SEQUENCE [LARGE SCALE GENOMIC DNA]</scope>
    <source>
        <strain evidence="3 4">GE09</strain>
    </source>
</reference>
<evidence type="ECO:0000256" key="1">
    <source>
        <dbReference type="ARBA" id="ARBA00007435"/>
    </source>
</evidence>
<keyword evidence="3" id="KW-0255">Endonuclease</keyword>
<dbReference type="EMBL" id="AP023086">
    <property type="protein sequence ID" value="BCD97924.1"/>
    <property type="molecule type" value="Genomic_DNA"/>
</dbReference>
<sequence length="86" mass="10334">MPAWYLYIARCSDNSLYTGVTIDVERRINEHNNCNKKSAKYTRVRRPITLEYQESFISKQLAYQREYRIKQLSKIQKEQLIQLSTT</sequence>
<dbReference type="InterPro" id="IPR050190">
    <property type="entry name" value="UPF0213_domain"/>
</dbReference>
<evidence type="ECO:0000313" key="3">
    <source>
        <dbReference type="EMBL" id="BCD97924.1"/>
    </source>
</evidence>
<dbReference type="Pfam" id="PF01541">
    <property type="entry name" value="GIY-YIG"/>
    <property type="match status" value="1"/>
</dbReference>
<feature type="domain" description="GIY-YIG" evidence="2">
    <location>
        <begin position="2"/>
        <end position="79"/>
    </location>
</feature>
<dbReference type="PANTHER" id="PTHR34477">
    <property type="entry name" value="UPF0213 PROTEIN YHBQ"/>
    <property type="match status" value="1"/>
</dbReference>
<organism evidence="3 4">
    <name type="scientific">Marinagarivorans cellulosilyticus</name>
    <dbReference type="NCBI Taxonomy" id="2721545"/>
    <lineage>
        <taxon>Bacteria</taxon>
        <taxon>Pseudomonadati</taxon>
        <taxon>Pseudomonadota</taxon>
        <taxon>Gammaproteobacteria</taxon>
        <taxon>Cellvibrionales</taxon>
        <taxon>Cellvibrionaceae</taxon>
        <taxon>Marinagarivorans</taxon>
    </lineage>
</organism>
<dbReference type="AlphaFoldDB" id="A0AAN2BKD9"/>
<keyword evidence="4" id="KW-1185">Reference proteome</keyword>
<dbReference type="PROSITE" id="PS50164">
    <property type="entry name" value="GIY_YIG"/>
    <property type="match status" value="1"/>
</dbReference>
<dbReference type="CDD" id="cd10456">
    <property type="entry name" value="GIY-YIG_UPF0213"/>
    <property type="match status" value="1"/>
</dbReference>
<dbReference type="KEGG" id="marq:MARGE09_P2125"/>
<name>A0AAN2BKD9_9GAMM</name>
<keyword evidence="3" id="KW-0378">Hydrolase</keyword>
<dbReference type="Proteomes" id="UP001320119">
    <property type="component" value="Chromosome"/>
</dbReference>
<dbReference type="GO" id="GO:0004519">
    <property type="term" value="F:endonuclease activity"/>
    <property type="evidence" value="ECO:0007669"/>
    <property type="project" value="UniProtKB-KW"/>
</dbReference>
<evidence type="ECO:0000313" key="4">
    <source>
        <dbReference type="Proteomes" id="UP001320119"/>
    </source>
</evidence>
<proteinExistence type="inferred from homology"/>
<dbReference type="Gene3D" id="3.40.1440.10">
    <property type="entry name" value="GIY-YIG endonuclease"/>
    <property type="match status" value="1"/>
</dbReference>
<comment type="similarity">
    <text evidence="1">Belongs to the UPF0213 family.</text>
</comment>
<dbReference type="InterPro" id="IPR035901">
    <property type="entry name" value="GIY-YIG_endonuc_sf"/>
</dbReference>